<dbReference type="Proteomes" id="UP001623592">
    <property type="component" value="Unassembled WGS sequence"/>
</dbReference>
<gene>
    <name evidence="2" type="ORF">ACJDT4_16815</name>
</gene>
<dbReference type="EMBL" id="JBJIAA010000014">
    <property type="protein sequence ID" value="MFL0252084.1"/>
    <property type="molecule type" value="Genomic_DNA"/>
</dbReference>
<accession>A0ABW8THP3</accession>
<dbReference type="InterPro" id="IPR014441">
    <property type="entry name" value="UCP006425_b-propeller"/>
</dbReference>
<reference evidence="2 3" key="1">
    <citation type="submission" date="2024-11" db="EMBL/GenBank/DDBJ databases">
        <authorList>
            <person name="Heng Y.C."/>
            <person name="Lim A.C.H."/>
            <person name="Lee J.K.Y."/>
            <person name="Kittelmann S."/>
        </authorList>
    </citation>
    <scope>NUCLEOTIDE SEQUENCE [LARGE SCALE GENOMIC DNA]</scope>
    <source>
        <strain evidence="2 3">WILCCON 0114</strain>
    </source>
</reference>
<sequence length="659" mass="74262">MSDLDKIKKFKNDIDNIEVPTEIDFAIEKGLKKKEKKDKIKMLSVYFMAAAVILLIFKIPFIETHIQNFWIQKSAKVDSRGIAAVGSYKNLKSILENYKSNTMDGSSMKGGEIGSADVAVKNSGSKTSESTPHSATNVQVNGVDEPDMVKNDDKFIYTLSTRSGKVMIVRAYPAQSMKIESSISLDKNFHASNMFLKDNFLIVFGQYYESSPNYDAMKEHWYAGEKSKVIVYDIGNKEEPKLAKSLIVGGRYNDSRLIGDKVYVISNQSINIDFKNASDEERAPFYIDSSLKGKAKEVDYKHIVYNPKDVYPNYINISSIDLSNINSEAKVTSVLGNGSNIYCSDKNMYIASENAENKTILYKFQLFNSKVELKNKTEIDGNILNQFSMDEYNNYFRIAVTNNSYGFTNSNMSSGIYIFDNNLKLISKVCNIAVGEKIYSVRFMGNRAYMVTFKQTDPLFALDLSDPKKPKITGKLEMPGFSTYLQPYDENHIIGFGRNSTDVSENGLTLAKPGNMKFAMFDVTDMSKPKQMYNVSLDNLITQQSLQEGNSDLKSTYDADISIESDVLYNHKALLFDKDKGIMAFPIAISTSQGQKCFIYVYKVDLKNGFKLAYKGESDEDGNTSFRAIYIGNTLYTIFDSKMVAVDMNSFKDIGELKF</sequence>
<dbReference type="InterPro" id="IPR019198">
    <property type="entry name" value="Beta_propeller_containing"/>
</dbReference>
<name>A0ABW8THP3_9CLOT</name>
<organism evidence="2 3">
    <name type="scientific">Clostridium neuense</name>
    <dbReference type="NCBI Taxonomy" id="1728934"/>
    <lineage>
        <taxon>Bacteria</taxon>
        <taxon>Bacillati</taxon>
        <taxon>Bacillota</taxon>
        <taxon>Clostridia</taxon>
        <taxon>Eubacteriales</taxon>
        <taxon>Clostridiaceae</taxon>
        <taxon>Clostridium</taxon>
    </lineage>
</organism>
<evidence type="ECO:0000313" key="2">
    <source>
        <dbReference type="EMBL" id="MFL0252084.1"/>
    </source>
</evidence>
<dbReference type="RefSeq" id="WP_406788735.1">
    <property type="nucleotide sequence ID" value="NZ_JBJIAA010000014.1"/>
</dbReference>
<dbReference type="Pfam" id="PF09826">
    <property type="entry name" value="Beta_propel"/>
    <property type="match status" value="1"/>
</dbReference>
<keyword evidence="1" id="KW-1133">Transmembrane helix</keyword>
<feature type="transmembrane region" description="Helical" evidence="1">
    <location>
        <begin position="43"/>
        <end position="62"/>
    </location>
</feature>
<comment type="caution">
    <text evidence="2">The sequence shown here is derived from an EMBL/GenBank/DDBJ whole genome shotgun (WGS) entry which is preliminary data.</text>
</comment>
<protein>
    <submittedName>
        <fullName evidence="2">Beta-propeller domain-containing protein</fullName>
    </submittedName>
</protein>
<dbReference type="SUPFAM" id="SSF50969">
    <property type="entry name" value="YVTN repeat-like/Quinoprotein amine dehydrogenase"/>
    <property type="match status" value="1"/>
</dbReference>
<proteinExistence type="predicted"/>
<keyword evidence="1" id="KW-0812">Transmembrane</keyword>
<dbReference type="InterPro" id="IPR011044">
    <property type="entry name" value="Quino_amine_DH_bsu"/>
</dbReference>
<keyword evidence="3" id="KW-1185">Reference proteome</keyword>
<evidence type="ECO:0000313" key="3">
    <source>
        <dbReference type="Proteomes" id="UP001623592"/>
    </source>
</evidence>
<evidence type="ECO:0000256" key="1">
    <source>
        <dbReference type="SAM" id="Phobius"/>
    </source>
</evidence>
<dbReference type="PIRSF" id="PIRSF006425">
    <property type="entry name" value="UCP006425_WD40"/>
    <property type="match status" value="1"/>
</dbReference>
<keyword evidence="1" id="KW-0472">Membrane</keyword>